<evidence type="ECO:0000256" key="1">
    <source>
        <dbReference type="ARBA" id="ARBA00005382"/>
    </source>
</evidence>
<feature type="domain" description="Glycosyl hydrolase family 30 TIM-barrel" evidence="6">
    <location>
        <begin position="67"/>
        <end position="365"/>
    </location>
</feature>
<keyword evidence="9" id="KW-1185">Reference proteome</keyword>
<dbReference type="GO" id="GO:0004348">
    <property type="term" value="F:glucosylceramidase activity"/>
    <property type="evidence" value="ECO:0007669"/>
    <property type="project" value="InterPro"/>
</dbReference>
<dbReference type="SUPFAM" id="SSF51445">
    <property type="entry name" value="(Trans)glycosidases"/>
    <property type="match status" value="1"/>
</dbReference>
<comment type="similarity">
    <text evidence="1 4">Belongs to the glycosyl hydrolase 30 family.</text>
</comment>
<accession>A0A5B9E5U4</accession>
<sequence length="465" mass="50743">MRLKTTLLGILALSLTVAMHAQKPTQVWLTTSDGATLLHREADLKWSKTPATGAIISVDDAKRFQTIDGFGHALTGGSAQLLMKMTPAARNTLLHELFGNGDGQIGMSYLRVSVGASDMNAYVYTYDDMPTGETDPELKHFTLAEDEKDVIPVLKEILAINPRIKILASPWTAPSWMKTNENVKGGALKKEYYPVYAQYWVKYLQGMKAHGITIDALTVQNEPENPKNTPSLVMTADEEAEFIGQHLGPALHIAGLQTRIIAFDHNCDHPNYPETVLKDAKSGPVTDGSGFHLYLGDISAMTQVHDAYPQKNIYFTEQMVVAYKTKEPMPIARPFSRVVIGALNNWSRNVLLWNLAADPQNGPHTNNGGCPMCSGSLTLDGDKVTRLVAHYTAAHASKFVPPGSVRIGSSCEGSCPAEVVLRTPKGKYVLLVSNPDAEARDLSVRFHGKTFHTSLAAGAVATYVW</sequence>
<evidence type="ECO:0000256" key="4">
    <source>
        <dbReference type="RuleBase" id="RU361188"/>
    </source>
</evidence>
<name>A0A5B9E5U4_9BACT</name>
<feature type="domain" description="Glycosyl hydrolase family 30 beta sandwich" evidence="7">
    <location>
        <begin position="403"/>
        <end position="463"/>
    </location>
</feature>
<dbReference type="InterPro" id="IPR013780">
    <property type="entry name" value="Glyco_hydro_b"/>
</dbReference>
<dbReference type="GO" id="GO:0006680">
    <property type="term" value="P:glucosylceramide catabolic process"/>
    <property type="evidence" value="ECO:0007669"/>
    <property type="project" value="TreeGrafter"/>
</dbReference>
<dbReference type="Gene3D" id="3.20.20.80">
    <property type="entry name" value="Glycosidases"/>
    <property type="match status" value="1"/>
</dbReference>
<organism evidence="8 9">
    <name type="scientific">Terriglobus albidus</name>
    <dbReference type="NCBI Taxonomy" id="1592106"/>
    <lineage>
        <taxon>Bacteria</taxon>
        <taxon>Pseudomonadati</taxon>
        <taxon>Acidobacteriota</taxon>
        <taxon>Terriglobia</taxon>
        <taxon>Terriglobales</taxon>
        <taxon>Acidobacteriaceae</taxon>
        <taxon>Terriglobus</taxon>
    </lineage>
</organism>
<dbReference type="Gene3D" id="2.60.40.1180">
    <property type="entry name" value="Golgi alpha-mannosidase II"/>
    <property type="match status" value="1"/>
</dbReference>
<keyword evidence="3 4" id="KW-0378">Hydrolase</keyword>
<evidence type="ECO:0000313" key="9">
    <source>
        <dbReference type="Proteomes" id="UP000321820"/>
    </source>
</evidence>
<feature type="signal peptide" evidence="5">
    <location>
        <begin position="1"/>
        <end position="21"/>
    </location>
</feature>
<evidence type="ECO:0000259" key="6">
    <source>
        <dbReference type="Pfam" id="PF02055"/>
    </source>
</evidence>
<dbReference type="PANTHER" id="PTHR11069">
    <property type="entry name" value="GLUCOSYLCERAMIDASE"/>
    <property type="match status" value="1"/>
</dbReference>
<dbReference type="Pfam" id="PF02055">
    <property type="entry name" value="Glyco_hydro_30"/>
    <property type="match status" value="1"/>
</dbReference>
<dbReference type="PANTHER" id="PTHR11069:SF23">
    <property type="entry name" value="LYSOSOMAL ACID GLUCOSYLCERAMIDASE"/>
    <property type="match status" value="1"/>
</dbReference>
<dbReference type="Pfam" id="PF17189">
    <property type="entry name" value="Glyco_hydro_30C"/>
    <property type="match status" value="1"/>
</dbReference>
<dbReference type="AlphaFoldDB" id="A0A5B9E5U4"/>
<protein>
    <submittedName>
        <fullName evidence="8">Glucosylceramidase</fullName>
    </submittedName>
</protein>
<proteinExistence type="inferred from homology"/>
<keyword evidence="4" id="KW-0326">Glycosidase</keyword>
<evidence type="ECO:0000259" key="7">
    <source>
        <dbReference type="Pfam" id="PF17189"/>
    </source>
</evidence>
<feature type="chain" id="PRO_5022845347" evidence="5">
    <location>
        <begin position="22"/>
        <end position="465"/>
    </location>
</feature>
<evidence type="ECO:0000313" key="8">
    <source>
        <dbReference type="EMBL" id="QEE27169.1"/>
    </source>
</evidence>
<dbReference type="KEGG" id="talb:FTW19_03550"/>
<dbReference type="InterPro" id="IPR033452">
    <property type="entry name" value="GH30_C"/>
</dbReference>
<dbReference type="InterPro" id="IPR017853">
    <property type="entry name" value="GH"/>
</dbReference>
<dbReference type="InterPro" id="IPR001139">
    <property type="entry name" value="Glyco_hydro_30"/>
</dbReference>
<evidence type="ECO:0000256" key="3">
    <source>
        <dbReference type="ARBA" id="ARBA00022801"/>
    </source>
</evidence>
<evidence type="ECO:0000256" key="2">
    <source>
        <dbReference type="ARBA" id="ARBA00022729"/>
    </source>
</evidence>
<dbReference type="OrthoDB" id="9806701at2"/>
<dbReference type="GO" id="GO:0016020">
    <property type="term" value="C:membrane"/>
    <property type="evidence" value="ECO:0007669"/>
    <property type="project" value="GOC"/>
</dbReference>
<dbReference type="EMBL" id="CP042806">
    <property type="protein sequence ID" value="QEE27169.1"/>
    <property type="molecule type" value="Genomic_DNA"/>
</dbReference>
<dbReference type="PRINTS" id="PR00843">
    <property type="entry name" value="GLHYDRLASE30"/>
</dbReference>
<evidence type="ECO:0000256" key="5">
    <source>
        <dbReference type="SAM" id="SignalP"/>
    </source>
</evidence>
<dbReference type="InterPro" id="IPR033453">
    <property type="entry name" value="Glyco_hydro_30_TIM-barrel"/>
</dbReference>
<gene>
    <name evidence="8" type="ORF">FTW19_03550</name>
</gene>
<keyword evidence="2 5" id="KW-0732">Signal</keyword>
<dbReference type="Proteomes" id="UP000321820">
    <property type="component" value="Chromosome"/>
</dbReference>
<reference evidence="8 9" key="1">
    <citation type="submission" date="2019-08" db="EMBL/GenBank/DDBJ databases">
        <title>Complete genome sequence of Terriglobus albidus strain ORNL.</title>
        <authorList>
            <person name="Podar M."/>
        </authorList>
    </citation>
    <scope>NUCLEOTIDE SEQUENCE [LARGE SCALE GENOMIC DNA]</scope>
    <source>
        <strain evidence="8 9">ORNL</strain>
    </source>
</reference>
<dbReference type="RefSeq" id="WP_147646362.1">
    <property type="nucleotide sequence ID" value="NZ_CP042806.1"/>
</dbReference>